<proteinExistence type="predicted"/>
<dbReference type="Gene3D" id="1.10.357.10">
    <property type="entry name" value="Tetracycline Repressor, domain 2"/>
    <property type="match status" value="1"/>
</dbReference>
<accession>A0A327L5F9</accession>
<dbReference type="AlphaFoldDB" id="A0A327L5F9"/>
<name>A0A327L5F9_9BRAD</name>
<comment type="caution">
    <text evidence="6">The sequence shown here is derived from an EMBL/GenBank/DDBJ whole genome shotgun (WGS) entry which is preliminary data.</text>
</comment>
<dbReference type="OrthoDB" id="9796019at2"/>
<reference evidence="6 7" key="1">
    <citation type="submission" date="2017-07" db="EMBL/GenBank/DDBJ databases">
        <title>Draft Genome Sequences of Select Purple Nonsulfur Bacteria.</title>
        <authorList>
            <person name="Lasarre B."/>
            <person name="Mckinlay J.B."/>
        </authorList>
    </citation>
    <scope>NUCLEOTIDE SEQUENCE [LARGE SCALE GENOMIC DNA]</scope>
    <source>
        <strain evidence="6 7">DSM 5909</strain>
    </source>
</reference>
<dbReference type="SUPFAM" id="SSF46689">
    <property type="entry name" value="Homeodomain-like"/>
    <property type="match status" value="1"/>
</dbReference>
<dbReference type="InterPro" id="IPR036271">
    <property type="entry name" value="Tet_transcr_reg_TetR-rel_C_sf"/>
</dbReference>
<dbReference type="Proteomes" id="UP000249130">
    <property type="component" value="Unassembled WGS sequence"/>
</dbReference>
<evidence type="ECO:0000259" key="5">
    <source>
        <dbReference type="PROSITE" id="PS50977"/>
    </source>
</evidence>
<evidence type="ECO:0000313" key="6">
    <source>
        <dbReference type="EMBL" id="RAI42868.1"/>
    </source>
</evidence>
<keyword evidence="7" id="KW-1185">Reference proteome</keyword>
<dbReference type="GO" id="GO:0000976">
    <property type="term" value="F:transcription cis-regulatory region binding"/>
    <property type="evidence" value="ECO:0007669"/>
    <property type="project" value="TreeGrafter"/>
</dbReference>
<evidence type="ECO:0000256" key="4">
    <source>
        <dbReference type="PROSITE-ProRule" id="PRU00335"/>
    </source>
</evidence>
<dbReference type="Pfam" id="PF00440">
    <property type="entry name" value="TetR_N"/>
    <property type="match status" value="1"/>
</dbReference>
<dbReference type="GO" id="GO:0003700">
    <property type="term" value="F:DNA-binding transcription factor activity"/>
    <property type="evidence" value="ECO:0007669"/>
    <property type="project" value="TreeGrafter"/>
</dbReference>
<dbReference type="InterPro" id="IPR009057">
    <property type="entry name" value="Homeodomain-like_sf"/>
</dbReference>
<dbReference type="EMBL" id="NPEX01000120">
    <property type="protein sequence ID" value="RAI42868.1"/>
    <property type="molecule type" value="Genomic_DNA"/>
</dbReference>
<dbReference type="InterPro" id="IPR050109">
    <property type="entry name" value="HTH-type_TetR-like_transc_reg"/>
</dbReference>
<dbReference type="RefSeq" id="WP_111420247.1">
    <property type="nucleotide sequence ID" value="NZ_NPEX01000120.1"/>
</dbReference>
<dbReference type="PANTHER" id="PTHR30055:SF148">
    <property type="entry name" value="TETR-FAMILY TRANSCRIPTIONAL REGULATOR"/>
    <property type="match status" value="1"/>
</dbReference>
<sequence length="183" mass="19925">MKESLRPGGRSARVQAAVHAAVRDLLRDRARSELTIPAIATRAGVTPSTLYRRWGSLQDLLADVAVERMRPEGDPDDTGSVRGDLEEWLEQYIEEMTSVPGRAMTRDVLGCTGAAPRQCAAFLRRQIEVIAARGAARGEPALDVDAVVDLVVAPVMYRLLFDTAPVDPAWWRGLLARVVPPAG</sequence>
<keyword evidence="3" id="KW-0804">Transcription</keyword>
<organism evidence="6 7">
    <name type="scientific">Rhodoplanes roseus</name>
    <dbReference type="NCBI Taxonomy" id="29409"/>
    <lineage>
        <taxon>Bacteria</taxon>
        <taxon>Pseudomonadati</taxon>
        <taxon>Pseudomonadota</taxon>
        <taxon>Alphaproteobacteria</taxon>
        <taxon>Hyphomicrobiales</taxon>
        <taxon>Nitrobacteraceae</taxon>
        <taxon>Rhodoplanes</taxon>
    </lineage>
</organism>
<dbReference type="SUPFAM" id="SSF48498">
    <property type="entry name" value="Tetracyclin repressor-like, C-terminal domain"/>
    <property type="match status" value="1"/>
</dbReference>
<feature type="domain" description="HTH tetR-type" evidence="5">
    <location>
        <begin position="12"/>
        <end position="72"/>
    </location>
</feature>
<dbReference type="InterPro" id="IPR011075">
    <property type="entry name" value="TetR_C"/>
</dbReference>
<evidence type="ECO:0000313" key="7">
    <source>
        <dbReference type="Proteomes" id="UP000249130"/>
    </source>
</evidence>
<evidence type="ECO:0000256" key="1">
    <source>
        <dbReference type="ARBA" id="ARBA00023015"/>
    </source>
</evidence>
<dbReference type="InterPro" id="IPR001647">
    <property type="entry name" value="HTH_TetR"/>
</dbReference>
<evidence type="ECO:0000256" key="3">
    <source>
        <dbReference type="ARBA" id="ARBA00023163"/>
    </source>
</evidence>
<dbReference type="Pfam" id="PF16859">
    <property type="entry name" value="TetR_C_11"/>
    <property type="match status" value="1"/>
</dbReference>
<gene>
    <name evidence="6" type="ORF">CH341_17195</name>
</gene>
<keyword evidence="2 4" id="KW-0238">DNA-binding</keyword>
<protein>
    <submittedName>
        <fullName evidence="6">TetR family transcriptional regulator</fullName>
    </submittedName>
</protein>
<dbReference type="PANTHER" id="PTHR30055">
    <property type="entry name" value="HTH-TYPE TRANSCRIPTIONAL REGULATOR RUTR"/>
    <property type="match status" value="1"/>
</dbReference>
<dbReference type="PROSITE" id="PS50977">
    <property type="entry name" value="HTH_TETR_2"/>
    <property type="match status" value="1"/>
</dbReference>
<keyword evidence="1" id="KW-0805">Transcription regulation</keyword>
<dbReference type="Gene3D" id="1.10.10.60">
    <property type="entry name" value="Homeodomain-like"/>
    <property type="match status" value="1"/>
</dbReference>
<evidence type="ECO:0000256" key="2">
    <source>
        <dbReference type="ARBA" id="ARBA00023125"/>
    </source>
</evidence>
<feature type="DNA-binding region" description="H-T-H motif" evidence="4">
    <location>
        <begin position="35"/>
        <end position="54"/>
    </location>
</feature>